<feature type="region of interest" description="Disordered" evidence="1">
    <location>
        <begin position="483"/>
        <end position="526"/>
    </location>
</feature>
<evidence type="ECO:0008006" key="4">
    <source>
        <dbReference type="Google" id="ProtNLM"/>
    </source>
</evidence>
<dbReference type="PANTHER" id="PTHR16220:SF0">
    <property type="entry name" value="WD REPEAT-CONTAINING PROTEIN WRAP73"/>
    <property type="match status" value="1"/>
</dbReference>
<gene>
    <name evidence="2" type="ORF">C8A00DRAFT_40844</name>
</gene>
<evidence type="ECO:0000313" key="3">
    <source>
        <dbReference type="Proteomes" id="UP001302745"/>
    </source>
</evidence>
<proteinExistence type="predicted"/>
<reference evidence="2" key="1">
    <citation type="journal article" date="2023" name="Mol. Phylogenet. Evol.">
        <title>Genome-scale phylogeny and comparative genomics of the fungal order Sordariales.</title>
        <authorList>
            <person name="Hensen N."/>
            <person name="Bonometti L."/>
            <person name="Westerberg I."/>
            <person name="Brannstrom I.O."/>
            <person name="Guillou S."/>
            <person name="Cros-Aarteil S."/>
            <person name="Calhoun S."/>
            <person name="Haridas S."/>
            <person name="Kuo A."/>
            <person name="Mondo S."/>
            <person name="Pangilinan J."/>
            <person name="Riley R."/>
            <person name="LaButti K."/>
            <person name="Andreopoulos B."/>
            <person name="Lipzen A."/>
            <person name="Chen C."/>
            <person name="Yan M."/>
            <person name="Daum C."/>
            <person name="Ng V."/>
            <person name="Clum A."/>
            <person name="Steindorff A."/>
            <person name="Ohm R.A."/>
            <person name="Martin F."/>
            <person name="Silar P."/>
            <person name="Natvig D.O."/>
            <person name="Lalanne C."/>
            <person name="Gautier V."/>
            <person name="Ament-Velasquez S.L."/>
            <person name="Kruys A."/>
            <person name="Hutchinson M.I."/>
            <person name="Powell A.J."/>
            <person name="Barry K."/>
            <person name="Miller A.N."/>
            <person name="Grigoriev I.V."/>
            <person name="Debuchy R."/>
            <person name="Gladieux P."/>
            <person name="Hiltunen Thoren M."/>
            <person name="Johannesson H."/>
        </authorList>
    </citation>
    <scope>NUCLEOTIDE SEQUENCE</scope>
    <source>
        <strain evidence="2">CBS 538.74</strain>
    </source>
</reference>
<dbReference type="GO" id="GO:0005815">
    <property type="term" value="C:microtubule organizing center"/>
    <property type="evidence" value="ECO:0007669"/>
    <property type="project" value="TreeGrafter"/>
</dbReference>
<dbReference type="PANTHER" id="PTHR16220">
    <property type="entry name" value="WD REPEAT PROTEIN 8-RELATED"/>
    <property type="match status" value="1"/>
</dbReference>
<feature type="compositionally biased region" description="Acidic residues" evidence="1">
    <location>
        <begin position="507"/>
        <end position="520"/>
    </location>
</feature>
<accession>A0AAN6VUI2</accession>
<reference evidence="2" key="2">
    <citation type="submission" date="2023-05" db="EMBL/GenBank/DDBJ databases">
        <authorList>
            <consortium name="Lawrence Berkeley National Laboratory"/>
            <person name="Steindorff A."/>
            <person name="Hensen N."/>
            <person name="Bonometti L."/>
            <person name="Westerberg I."/>
            <person name="Brannstrom I.O."/>
            <person name="Guillou S."/>
            <person name="Cros-Aarteil S."/>
            <person name="Calhoun S."/>
            <person name="Haridas S."/>
            <person name="Kuo A."/>
            <person name="Mondo S."/>
            <person name="Pangilinan J."/>
            <person name="Riley R."/>
            <person name="Labutti K."/>
            <person name="Andreopoulos B."/>
            <person name="Lipzen A."/>
            <person name="Chen C."/>
            <person name="Yanf M."/>
            <person name="Daum C."/>
            <person name="Ng V."/>
            <person name="Clum A."/>
            <person name="Ohm R."/>
            <person name="Martin F."/>
            <person name="Silar P."/>
            <person name="Natvig D."/>
            <person name="Lalanne C."/>
            <person name="Gautier V."/>
            <person name="Ament-Velasquez S.L."/>
            <person name="Kruys A."/>
            <person name="Hutchinson M.I."/>
            <person name="Powell A.J."/>
            <person name="Barry K."/>
            <person name="Miller A.N."/>
            <person name="Grigoriev I.V."/>
            <person name="Debuchy R."/>
            <person name="Gladieux P."/>
            <person name="Thoren M.H."/>
            <person name="Johannesson H."/>
        </authorList>
    </citation>
    <scope>NUCLEOTIDE SEQUENCE</scope>
    <source>
        <strain evidence="2">CBS 538.74</strain>
    </source>
</reference>
<sequence length="526" mass="57171">MQFSAPLKSSVHCLPSPDGRHIATVFGPVVNVRAVCGLDMVNVVKLGQDFAGPVLSFQWSSSSRLLLVADAERVRVVSALDDSFSATIRNHATAGTKPAYVGFGASDGEICVISSFGLKFSVFNLASSQATEIGSPKVFSSSSASKCFSFRPETRHLALLTRTSGKDMVSIHSYPTRELQRSWAADTIDAQAVAWSPDGRWLVVWDSVAHGHRVLFYTSDGHVFKTWSGPANPPPEDRDYPLGGGVKSIEFSADARYLAIGDFSRSVCVLSMASVTETLQLRHPKTLVPKETLQVWQEQIAVSHAGPATHTFLRTTQPISPAPALRDNSEPVSGCASISFDSSSTLVATRQDDSPSTVWIWDVQAAELRAVLLFHGNVASLLWHPHIPETLLVRCEGDQYNGLVFVWDPLSEGPRSVAFARHLPGAKAGSRPRSLWLGVDSPSPPSVFFSDAQSYVLACLGETDEAPAPPWGDAEFARPSLLAGRHEEREESPLYLVPASGTKPEIPDLEEDEENSELEDTFVYKR</sequence>
<dbReference type="EMBL" id="MU856862">
    <property type="protein sequence ID" value="KAK4156720.1"/>
    <property type="molecule type" value="Genomic_DNA"/>
</dbReference>
<keyword evidence="3" id="KW-1185">Reference proteome</keyword>
<dbReference type="Proteomes" id="UP001302745">
    <property type="component" value="Unassembled WGS sequence"/>
</dbReference>
<name>A0AAN6VUI2_9PEZI</name>
<organism evidence="2 3">
    <name type="scientific">Chaetomidium leptoderma</name>
    <dbReference type="NCBI Taxonomy" id="669021"/>
    <lineage>
        <taxon>Eukaryota</taxon>
        <taxon>Fungi</taxon>
        <taxon>Dikarya</taxon>
        <taxon>Ascomycota</taxon>
        <taxon>Pezizomycotina</taxon>
        <taxon>Sordariomycetes</taxon>
        <taxon>Sordariomycetidae</taxon>
        <taxon>Sordariales</taxon>
        <taxon>Chaetomiaceae</taxon>
        <taxon>Chaetomidium</taxon>
    </lineage>
</organism>
<evidence type="ECO:0000313" key="2">
    <source>
        <dbReference type="EMBL" id="KAK4156720.1"/>
    </source>
</evidence>
<dbReference type="GO" id="GO:1990810">
    <property type="term" value="P:microtubule anchoring at mitotic spindle pole body"/>
    <property type="evidence" value="ECO:0007669"/>
    <property type="project" value="TreeGrafter"/>
</dbReference>
<dbReference type="AlphaFoldDB" id="A0AAN6VUI2"/>
<protein>
    <recommendedName>
        <fullName evidence="4">WD40 domain-containing protein</fullName>
    </recommendedName>
</protein>
<dbReference type="GO" id="GO:1990811">
    <property type="term" value="C:MWP complex"/>
    <property type="evidence" value="ECO:0007669"/>
    <property type="project" value="TreeGrafter"/>
</dbReference>
<dbReference type="InterPro" id="IPR015943">
    <property type="entry name" value="WD40/YVTN_repeat-like_dom_sf"/>
</dbReference>
<dbReference type="SUPFAM" id="SSF69322">
    <property type="entry name" value="Tricorn protease domain 2"/>
    <property type="match status" value="1"/>
</dbReference>
<dbReference type="InterPro" id="IPR052778">
    <property type="entry name" value="Centrosome-WD_assoc"/>
</dbReference>
<dbReference type="Gene3D" id="2.130.10.10">
    <property type="entry name" value="YVTN repeat-like/Quinoprotein amine dehydrogenase"/>
    <property type="match status" value="2"/>
</dbReference>
<comment type="caution">
    <text evidence="2">The sequence shown here is derived from an EMBL/GenBank/DDBJ whole genome shotgun (WGS) entry which is preliminary data.</text>
</comment>
<evidence type="ECO:0000256" key="1">
    <source>
        <dbReference type="SAM" id="MobiDB-lite"/>
    </source>
</evidence>